<dbReference type="EMBL" id="MF042360">
    <property type="protein sequence ID" value="ARV76788.1"/>
    <property type="molecule type" value="Genomic_DNA"/>
</dbReference>
<sequence length="85" mass="9863">MKLNELQAILDDKLMMARIYDAIETSAKINSLTCEFLYTDVYPNRHNSIINVQQVEQLQRDGYTVTEEVRHGSLIYVVSGWKVNK</sequence>
<protein>
    <submittedName>
        <fullName evidence="1">Uncharacterized protein</fullName>
    </submittedName>
</protein>
<gene>
    <name evidence="1" type="ORF">PHABIO_157</name>
</gene>
<keyword evidence="2" id="KW-1185">Reference proteome</keyword>
<dbReference type="Proteomes" id="UP000225448">
    <property type="component" value="Segment"/>
</dbReference>
<accession>A0A1Y0SZY0</accession>
<evidence type="ECO:0000313" key="2">
    <source>
        <dbReference type="Proteomes" id="UP000225448"/>
    </source>
</evidence>
<proteinExistence type="predicted"/>
<evidence type="ECO:0000313" key="1">
    <source>
        <dbReference type="EMBL" id="ARV76788.1"/>
    </source>
</evidence>
<organism evidence="1 2">
    <name type="scientific">Pseudomonas phage Phabio</name>
    <dbReference type="NCBI Taxonomy" id="2006668"/>
    <lineage>
        <taxon>Viruses</taxon>
        <taxon>Duplodnaviria</taxon>
        <taxon>Heunggongvirae</taxon>
        <taxon>Uroviricota</taxon>
        <taxon>Caudoviricetes</taxon>
        <taxon>Chimalliviridae</taxon>
        <taxon>Phabiovirus</taxon>
        <taxon>Phabiovirus phabio</taxon>
    </lineage>
</organism>
<name>A0A1Y0SZY0_9CAUD</name>
<reference evidence="1 2" key="1">
    <citation type="submission" date="2017-05" db="EMBL/GenBank/DDBJ databases">
        <authorList>
            <person name="Song R."/>
            <person name="Chenine A.L."/>
            <person name="Ruprecht R.M."/>
        </authorList>
    </citation>
    <scope>NUCLEOTIDE SEQUENCE [LARGE SCALE GENOMIC DNA]</scope>
</reference>